<dbReference type="InterPro" id="IPR052188">
    <property type="entry name" value="Ni-pincer_cofactor_biosynth"/>
</dbReference>
<comment type="caution">
    <text evidence="1">The sequence shown here is derived from an EMBL/GenBank/DDBJ whole genome shotgun (WGS) entry which is preliminary data.</text>
</comment>
<dbReference type="RefSeq" id="WP_103264213.1">
    <property type="nucleotide sequence ID" value="NZ_CABMLE010000001.1"/>
</dbReference>
<dbReference type="Proteomes" id="UP000236197">
    <property type="component" value="Unassembled WGS sequence"/>
</dbReference>
<dbReference type="AlphaFoldDB" id="A0A2K2UF46"/>
<dbReference type="OrthoDB" id="9776919at2"/>
<gene>
    <name evidence="1" type="ORF">C2L71_02695</name>
</gene>
<protein>
    <submittedName>
        <fullName evidence="1">ExsB family transcriptional regulator</fullName>
    </submittedName>
</protein>
<dbReference type="InterPro" id="IPR014729">
    <property type="entry name" value="Rossmann-like_a/b/a_fold"/>
</dbReference>
<dbReference type="SUPFAM" id="SSF52402">
    <property type="entry name" value="Adenine nucleotide alpha hydrolases-like"/>
    <property type="match status" value="1"/>
</dbReference>
<sequence>MTLETGSGQQLGTEPLADFFARTPKLAIAFSGGCDSSYLLASAVEAGCEVKAYMVNTAFQPAFELEDARRVVDVCGAAFDVIEADVLAESAICANPPDRCYLCKRFIFGAVRERMEREGFEVLADGTNASDDPARRPGFRALAELDVVSPLRRAGMTKDEVRAASRALGVPTADKPSFSCLATNVPEGKPITAASLDEVRRARGL</sequence>
<organism evidence="1 2">
    <name type="scientific">Enteroscipio rubneri</name>
    <dbReference type="NCBI Taxonomy" id="2070686"/>
    <lineage>
        <taxon>Bacteria</taxon>
        <taxon>Bacillati</taxon>
        <taxon>Actinomycetota</taxon>
        <taxon>Coriobacteriia</taxon>
        <taxon>Eggerthellales</taxon>
        <taxon>Eggerthellaceae</taxon>
        <taxon>Enteroscipio</taxon>
    </lineage>
</organism>
<proteinExistence type="predicted"/>
<dbReference type="PANTHER" id="PTHR43169">
    <property type="entry name" value="EXSB FAMILY PROTEIN"/>
    <property type="match status" value="1"/>
</dbReference>
<evidence type="ECO:0000313" key="2">
    <source>
        <dbReference type="Proteomes" id="UP000236197"/>
    </source>
</evidence>
<dbReference type="PANTHER" id="PTHR43169:SF2">
    <property type="entry name" value="NAD_GMP SYNTHASE DOMAIN-CONTAINING PROTEIN"/>
    <property type="match status" value="1"/>
</dbReference>
<reference evidence="2" key="1">
    <citation type="submission" date="2018-01" db="EMBL/GenBank/DDBJ databases">
        <title>Rubneribacter badeniensis gen. nov., sp. nov., and Colonibacter rubneri, gen. nov., sp. nov., WGS of new members of the Eggerthellaceae.</title>
        <authorList>
            <person name="Danylec N."/>
            <person name="Stoll D.A."/>
            <person name="Doetsch A."/>
            <person name="Kulling S.E."/>
            <person name="Huch M."/>
        </authorList>
    </citation>
    <scope>NUCLEOTIDE SEQUENCE [LARGE SCALE GENOMIC DNA]</scope>
    <source>
        <strain evidence="2">ResAG-96</strain>
    </source>
</reference>
<evidence type="ECO:0000313" key="1">
    <source>
        <dbReference type="EMBL" id="PNV68889.1"/>
    </source>
</evidence>
<accession>A0A2K2UF46</accession>
<name>A0A2K2UF46_9ACTN</name>
<keyword evidence="2" id="KW-1185">Reference proteome</keyword>
<dbReference type="EMBL" id="PPEK01000001">
    <property type="protein sequence ID" value="PNV68889.1"/>
    <property type="molecule type" value="Genomic_DNA"/>
</dbReference>
<dbReference type="Gene3D" id="3.40.50.620">
    <property type="entry name" value="HUPs"/>
    <property type="match status" value="1"/>
</dbReference>